<evidence type="ECO:0000256" key="1">
    <source>
        <dbReference type="SAM" id="Phobius"/>
    </source>
</evidence>
<dbReference type="Gene3D" id="3.40.50.300">
    <property type="entry name" value="P-loop containing nucleotide triphosphate hydrolases"/>
    <property type="match status" value="1"/>
</dbReference>
<dbReference type="EMBL" id="JAKNQU010000007">
    <property type="protein sequence ID" value="MCZ0928705.1"/>
    <property type="molecule type" value="Genomic_DNA"/>
</dbReference>
<dbReference type="RefSeq" id="WP_268902329.1">
    <property type="nucleotide sequence ID" value="NZ_JAKNQT010000004.1"/>
</dbReference>
<evidence type="ECO:0000313" key="3">
    <source>
        <dbReference type="Proteomes" id="UP001321125"/>
    </source>
</evidence>
<dbReference type="Proteomes" id="UP001321125">
    <property type="component" value="Unassembled WGS sequence"/>
</dbReference>
<feature type="transmembrane region" description="Helical" evidence="1">
    <location>
        <begin position="174"/>
        <end position="196"/>
    </location>
</feature>
<gene>
    <name evidence="2" type="ORF">L0635_16645</name>
</gene>
<sequence>MKDNQEFNQLYRDVSENMAAAMTDLSKLTVSNTEGQDRLDHITKTLKEMQAGFDAELEFLETNAEWEKFTMAFFGETNAGKSTIIESLRILFNESSRQQLIEENQQNVNELAQKLQEHADYAEIALANAFHKHARGVETVRNGCGELKAIIAEESVERLRVAEEAASSRVKRNLVLACLAGVLAGAGGASAILLALGG</sequence>
<name>A0ABT4IYI9_9GAMM</name>
<keyword evidence="1" id="KW-0812">Transmembrane</keyword>
<accession>A0ABT4IYI9</accession>
<organism evidence="2 3">
    <name type="scientific">Vreelandella janggokensis</name>
    <dbReference type="NCBI Taxonomy" id="370767"/>
    <lineage>
        <taxon>Bacteria</taxon>
        <taxon>Pseudomonadati</taxon>
        <taxon>Pseudomonadota</taxon>
        <taxon>Gammaproteobacteria</taxon>
        <taxon>Oceanospirillales</taxon>
        <taxon>Halomonadaceae</taxon>
        <taxon>Vreelandella</taxon>
    </lineage>
</organism>
<reference evidence="2 3" key="1">
    <citation type="submission" date="2022-02" db="EMBL/GenBank/DDBJ databases">
        <title>Study of halophilic communities from a Mexican lake.</title>
        <authorList>
            <person name="Hernandez-Soto L.M."/>
            <person name="Martinez-Abarca F."/>
            <person name="Ramirez-Saad H.C."/>
            <person name="Aguirre-Garrido J.F."/>
        </authorList>
    </citation>
    <scope>NUCLEOTIDE SEQUENCE [LARGE SCALE GENOMIC DNA]</scope>
    <source>
        <strain evidence="2 3">Hjan13</strain>
    </source>
</reference>
<protein>
    <submittedName>
        <fullName evidence="2">Uncharacterized protein</fullName>
    </submittedName>
</protein>
<keyword evidence="1" id="KW-1133">Transmembrane helix</keyword>
<keyword evidence="1" id="KW-0472">Membrane</keyword>
<comment type="caution">
    <text evidence="2">The sequence shown here is derived from an EMBL/GenBank/DDBJ whole genome shotgun (WGS) entry which is preliminary data.</text>
</comment>
<proteinExistence type="predicted"/>
<dbReference type="InterPro" id="IPR027417">
    <property type="entry name" value="P-loop_NTPase"/>
</dbReference>
<evidence type="ECO:0000313" key="2">
    <source>
        <dbReference type="EMBL" id="MCZ0928705.1"/>
    </source>
</evidence>
<keyword evidence="3" id="KW-1185">Reference proteome</keyword>